<dbReference type="Proteomes" id="UP000011668">
    <property type="component" value="Unassembled WGS sequence"/>
</dbReference>
<dbReference type="HOGENOM" id="CLU_3126072_0_0_1"/>
<accession>L8WFK9</accession>
<dbReference type="EMBL" id="AFRT01002915">
    <property type="protein sequence ID" value="ELU36961.1"/>
    <property type="molecule type" value="Genomic_DNA"/>
</dbReference>
<organism evidence="1 2">
    <name type="scientific">Thanatephorus cucumeris (strain AG1-IA)</name>
    <name type="common">Rice sheath blight fungus</name>
    <name type="synonym">Rhizoctonia solani</name>
    <dbReference type="NCBI Taxonomy" id="983506"/>
    <lineage>
        <taxon>Eukaryota</taxon>
        <taxon>Fungi</taxon>
        <taxon>Dikarya</taxon>
        <taxon>Basidiomycota</taxon>
        <taxon>Agaricomycotina</taxon>
        <taxon>Agaricomycetes</taxon>
        <taxon>Cantharellales</taxon>
        <taxon>Ceratobasidiaceae</taxon>
        <taxon>Rhizoctonia</taxon>
        <taxon>Rhizoctonia solani AG-1</taxon>
    </lineage>
</organism>
<dbReference type="PROSITE" id="PS51257">
    <property type="entry name" value="PROKAR_LIPOPROTEIN"/>
    <property type="match status" value="1"/>
</dbReference>
<evidence type="ECO:0000313" key="2">
    <source>
        <dbReference type="Proteomes" id="UP000011668"/>
    </source>
</evidence>
<evidence type="ECO:0000313" key="1">
    <source>
        <dbReference type="EMBL" id="ELU36961.1"/>
    </source>
</evidence>
<proteinExistence type="predicted"/>
<reference evidence="1 2" key="1">
    <citation type="journal article" date="2013" name="Nat. Commun.">
        <title>The evolution and pathogenic mechanisms of the rice sheath blight pathogen.</title>
        <authorList>
            <person name="Zheng A."/>
            <person name="Lin R."/>
            <person name="Xu L."/>
            <person name="Qin P."/>
            <person name="Tang C."/>
            <person name="Ai P."/>
            <person name="Zhang D."/>
            <person name="Liu Y."/>
            <person name="Sun Z."/>
            <person name="Feng H."/>
            <person name="Wang Y."/>
            <person name="Chen Y."/>
            <person name="Liang X."/>
            <person name="Fu R."/>
            <person name="Li Q."/>
            <person name="Zhang J."/>
            <person name="Yu X."/>
            <person name="Xie Z."/>
            <person name="Ding L."/>
            <person name="Guan P."/>
            <person name="Tang J."/>
            <person name="Liang Y."/>
            <person name="Wang S."/>
            <person name="Deng Q."/>
            <person name="Li S."/>
            <person name="Zhu J."/>
            <person name="Wang L."/>
            <person name="Liu H."/>
            <person name="Li P."/>
        </authorList>
    </citation>
    <scope>NUCLEOTIDE SEQUENCE [LARGE SCALE GENOMIC DNA]</scope>
    <source>
        <strain evidence="2">AG-1 IA</strain>
    </source>
</reference>
<comment type="caution">
    <text evidence="1">The sequence shown here is derived from an EMBL/GenBank/DDBJ whole genome shotgun (WGS) entry which is preliminary data.</text>
</comment>
<keyword evidence="2" id="KW-1185">Reference proteome</keyword>
<protein>
    <submittedName>
        <fullName evidence="1">Uncharacterized protein</fullName>
    </submittedName>
</protein>
<gene>
    <name evidence="1" type="ORF">AG1IA_08999</name>
</gene>
<sequence>MKSSFIPILSACSATSCLNCQLGILYSFTNHVLEVMWPNELEVGELRIFK</sequence>
<dbReference type="AlphaFoldDB" id="L8WFK9"/>
<name>L8WFK9_THACA</name>